<keyword evidence="2" id="KW-0193">Cuticle</keyword>
<keyword evidence="4 8" id="KW-0812">Transmembrane</keyword>
<dbReference type="PROSITE" id="PS51034">
    <property type="entry name" value="ZP_2"/>
    <property type="match status" value="1"/>
</dbReference>
<evidence type="ECO:0000256" key="7">
    <source>
        <dbReference type="ARBA" id="ARBA00023136"/>
    </source>
</evidence>
<dbReference type="InterPro" id="IPR001507">
    <property type="entry name" value="ZP_dom"/>
</dbReference>
<evidence type="ECO:0000256" key="8">
    <source>
        <dbReference type="SAM" id="Phobius"/>
    </source>
</evidence>
<evidence type="ECO:0000256" key="2">
    <source>
        <dbReference type="ARBA" id="ARBA00022460"/>
    </source>
</evidence>
<evidence type="ECO:0000256" key="6">
    <source>
        <dbReference type="ARBA" id="ARBA00022989"/>
    </source>
</evidence>
<feature type="chain" id="PRO_5037736906" evidence="9">
    <location>
        <begin position="20"/>
        <end position="377"/>
    </location>
</feature>
<proteinExistence type="predicted"/>
<dbReference type="GO" id="GO:0005886">
    <property type="term" value="C:plasma membrane"/>
    <property type="evidence" value="ECO:0007669"/>
    <property type="project" value="UniProtKB-SubCell"/>
</dbReference>
<evidence type="ECO:0000256" key="5">
    <source>
        <dbReference type="ARBA" id="ARBA00022729"/>
    </source>
</evidence>
<dbReference type="Proteomes" id="UP000887540">
    <property type="component" value="Unplaced"/>
</dbReference>
<keyword evidence="5 9" id="KW-0732">Signal</keyword>
<keyword evidence="6 8" id="KW-1133">Transmembrane helix</keyword>
<reference evidence="12" key="1">
    <citation type="submission" date="2022-11" db="UniProtKB">
        <authorList>
            <consortium name="WormBaseParasite"/>
        </authorList>
    </citation>
    <scope>IDENTIFICATION</scope>
</reference>
<dbReference type="AlphaFoldDB" id="A0A914BYA1"/>
<feature type="signal peptide" evidence="9">
    <location>
        <begin position="1"/>
        <end position="19"/>
    </location>
</feature>
<protein>
    <submittedName>
        <fullName evidence="12">ZP domain-containing protein</fullName>
    </submittedName>
</protein>
<dbReference type="PANTHER" id="PTHR22907">
    <property type="entry name" value="GH04558P"/>
    <property type="match status" value="1"/>
</dbReference>
<dbReference type="WBParaSite" id="ACRNAN_Path_1280.g5008.t1">
    <property type="protein sequence ID" value="ACRNAN_Path_1280.g5008.t1"/>
    <property type="gene ID" value="ACRNAN_Path_1280.g5008"/>
</dbReference>
<organism evidence="11 12">
    <name type="scientific">Acrobeloides nanus</name>
    <dbReference type="NCBI Taxonomy" id="290746"/>
    <lineage>
        <taxon>Eukaryota</taxon>
        <taxon>Metazoa</taxon>
        <taxon>Ecdysozoa</taxon>
        <taxon>Nematoda</taxon>
        <taxon>Chromadorea</taxon>
        <taxon>Rhabditida</taxon>
        <taxon>Tylenchina</taxon>
        <taxon>Cephalobomorpha</taxon>
        <taxon>Cephaloboidea</taxon>
        <taxon>Cephalobidae</taxon>
        <taxon>Acrobeloides</taxon>
    </lineage>
</organism>
<evidence type="ECO:0000256" key="1">
    <source>
        <dbReference type="ARBA" id="ARBA00004251"/>
    </source>
</evidence>
<dbReference type="InterPro" id="IPR051962">
    <property type="entry name" value="Cuticlin"/>
</dbReference>
<dbReference type="Pfam" id="PF25057">
    <property type="entry name" value="CUT_N"/>
    <property type="match status" value="1"/>
</dbReference>
<dbReference type="InterPro" id="IPR056953">
    <property type="entry name" value="CUT_N"/>
</dbReference>
<dbReference type="GO" id="GO:0042302">
    <property type="term" value="F:structural constituent of cuticle"/>
    <property type="evidence" value="ECO:0007669"/>
    <property type="project" value="UniProtKB-KW"/>
</dbReference>
<dbReference type="SMART" id="SM00241">
    <property type="entry name" value="ZP"/>
    <property type="match status" value="1"/>
</dbReference>
<keyword evidence="3" id="KW-1003">Cell membrane</keyword>
<dbReference type="Pfam" id="PF25301">
    <property type="entry name" value="CUT_C"/>
    <property type="match status" value="1"/>
</dbReference>
<evidence type="ECO:0000313" key="12">
    <source>
        <dbReference type="WBParaSite" id="ACRNAN_Path_1280.g5008.t1"/>
    </source>
</evidence>
<keyword evidence="7 8" id="KW-0472">Membrane</keyword>
<evidence type="ECO:0000259" key="10">
    <source>
        <dbReference type="PROSITE" id="PS51034"/>
    </source>
</evidence>
<sequence>MSIVILLLLLLITTSQVLSIAIDNELEGGPIVECGAGKIRISFSTKNSFYGRVYIKGVSNDERCVKKGSGIENAISMEIPFENCNLARIRSLSPRGIYVTTTVVISFHPYFLTKTDHAYRIQCLYLEAEKLVTANLGVQDPPNLSQLQTPPMPSCHYEILENEPNGKPLMFATIGSQVYHKWTCDSNLKNTYCMLVHSCIVDDGTGEKILILDDQGCAVDKFLLGNLEYPNDLTAGKEAHVYKYADREMLFFECRISVSLKNKHMECPRPRCAQPIGFGSALKPKSKRPKLTEMKKRSIDEGILDVRAELYAIDLPSYMGNTNGVFQTNEVLGEDLDEYQRSTSIFLLSKIVFSSLILFISFCLVIIIFIYWFHMVY</sequence>
<comment type="subcellular location">
    <subcellularLocation>
        <location evidence="1">Cell membrane</location>
        <topology evidence="1">Single-pass type I membrane protein</topology>
    </subcellularLocation>
</comment>
<evidence type="ECO:0000256" key="9">
    <source>
        <dbReference type="SAM" id="SignalP"/>
    </source>
</evidence>
<accession>A0A914BYA1</accession>
<feature type="transmembrane region" description="Helical" evidence="8">
    <location>
        <begin position="351"/>
        <end position="373"/>
    </location>
</feature>
<evidence type="ECO:0000256" key="4">
    <source>
        <dbReference type="ARBA" id="ARBA00022692"/>
    </source>
</evidence>
<evidence type="ECO:0000313" key="11">
    <source>
        <dbReference type="Proteomes" id="UP000887540"/>
    </source>
</evidence>
<feature type="domain" description="ZP" evidence="10">
    <location>
        <begin position="33"/>
        <end position="279"/>
    </location>
</feature>
<name>A0A914BYA1_9BILA</name>
<dbReference type="InterPro" id="IPR057475">
    <property type="entry name" value="CUT_C"/>
</dbReference>
<evidence type="ECO:0000256" key="3">
    <source>
        <dbReference type="ARBA" id="ARBA00022475"/>
    </source>
</evidence>
<keyword evidence="11" id="KW-1185">Reference proteome</keyword>
<dbReference type="PANTHER" id="PTHR22907:SF51">
    <property type="entry name" value="CUTICLIN-1"/>
    <property type="match status" value="1"/>
</dbReference>